<accession>A0AAD7DKL7</accession>
<feature type="compositionally biased region" description="Basic residues" evidence="1">
    <location>
        <begin position="213"/>
        <end position="227"/>
    </location>
</feature>
<dbReference type="Proteomes" id="UP001221757">
    <property type="component" value="Unassembled WGS sequence"/>
</dbReference>
<organism evidence="2 3">
    <name type="scientific">Mycena rosella</name>
    <name type="common">Pink bonnet</name>
    <name type="synonym">Agaricus rosellus</name>
    <dbReference type="NCBI Taxonomy" id="1033263"/>
    <lineage>
        <taxon>Eukaryota</taxon>
        <taxon>Fungi</taxon>
        <taxon>Dikarya</taxon>
        <taxon>Basidiomycota</taxon>
        <taxon>Agaricomycotina</taxon>
        <taxon>Agaricomycetes</taxon>
        <taxon>Agaricomycetidae</taxon>
        <taxon>Agaricales</taxon>
        <taxon>Marasmiineae</taxon>
        <taxon>Mycenaceae</taxon>
        <taxon>Mycena</taxon>
    </lineage>
</organism>
<name>A0AAD7DKL7_MYCRO</name>
<evidence type="ECO:0000256" key="1">
    <source>
        <dbReference type="SAM" id="MobiDB-lite"/>
    </source>
</evidence>
<dbReference type="AlphaFoldDB" id="A0AAD7DKL7"/>
<sequence length="426" mass="46023">MPMPDFAIAGWPLNTKHWRCTVKVHLAPNWIVYWDVRSVGDNALLHQDLRIAHDRGSLVQFRSCTTKNPLGARGHGTVSLWRISMRNYGFPVLAINLRGMRYTSDLAPPDRHFPTTNIGRAGDIKISASQQVYHTECMVFSKLQLCLEARLRDNCLMNGCLIETNTAGYNPCTFAVHARPFHTSVIGLPQPSSFHLSPLELPLDMRVKHHIHSGGQHSFKHHKHSGGRKCSDDRVASHHESHGTGGGHNGKGHQWFSTAASSLFSANSVAPSPSVSSPTQLPMPAVTASGSLIASSTASTQSSGPSATAQFDQLLPSALRTGVNHLPGWNFCLAQTTPTAGGRTRGRSLTIYLTAWRRRRGHSCAIRGSSPFRLRSDAAQAAPERNPDGTGIGCGFTATDEGEERNVDDAHSGACNTDGFFAAGAG</sequence>
<evidence type="ECO:0000313" key="3">
    <source>
        <dbReference type="Proteomes" id="UP001221757"/>
    </source>
</evidence>
<evidence type="ECO:0000313" key="2">
    <source>
        <dbReference type="EMBL" id="KAJ7693055.1"/>
    </source>
</evidence>
<protein>
    <submittedName>
        <fullName evidence="2">Uncharacterized protein</fullName>
    </submittedName>
</protein>
<reference evidence="2" key="1">
    <citation type="submission" date="2023-03" db="EMBL/GenBank/DDBJ databases">
        <title>Massive genome expansion in bonnet fungi (Mycena s.s.) driven by repeated elements and novel gene families across ecological guilds.</title>
        <authorList>
            <consortium name="Lawrence Berkeley National Laboratory"/>
            <person name="Harder C.B."/>
            <person name="Miyauchi S."/>
            <person name="Viragh M."/>
            <person name="Kuo A."/>
            <person name="Thoen E."/>
            <person name="Andreopoulos B."/>
            <person name="Lu D."/>
            <person name="Skrede I."/>
            <person name="Drula E."/>
            <person name="Henrissat B."/>
            <person name="Morin E."/>
            <person name="Kohler A."/>
            <person name="Barry K."/>
            <person name="LaButti K."/>
            <person name="Morin E."/>
            <person name="Salamov A."/>
            <person name="Lipzen A."/>
            <person name="Mereny Z."/>
            <person name="Hegedus B."/>
            <person name="Baldrian P."/>
            <person name="Stursova M."/>
            <person name="Weitz H."/>
            <person name="Taylor A."/>
            <person name="Grigoriev I.V."/>
            <person name="Nagy L.G."/>
            <person name="Martin F."/>
            <person name="Kauserud H."/>
        </authorList>
    </citation>
    <scope>NUCLEOTIDE SEQUENCE</scope>
    <source>
        <strain evidence="2">CBHHK067</strain>
    </source>
</reference>
<feature type="compositionally biased region" description="Basic and acidic residues" evidence="1">
    <location>
        <begin position="229"/>
        <end position="242"/>
    </location>
</feature>
<keyword evidence="3" id="KW-1185">Reference proteome</keyword>
<comment type="caution">
    <text evidence="2">The sequence shown here is derived from an EMBL/GenBank/DDBJ whole genome shotgun (WGS) entry which is preliminary data.</text>
</comment>
<proteinExistence type="predicted"/>
<gene>
    <name evidence="2" type="ORF">B0H17DRAFT_1132759</name>
</gene>
<feature type="region of interest" description="Disordered" evidence="1">
    <location>
        <begin position="213"/>
        <end position="252"/>
    </location>
</feature>
<dbReference type="EMBL" id="JARKIE010000048">
    <property type="protein sequence ID" value="KAJ7693055.1"/>
    <property type="molecule type" value="Genomic_DNA"/>
</dbReference>